<dbReference type="EMBL" id="JACSDZ010000018">
    <property type="protein sequence ID" value="KAF7383802.1"/>
    <property type="molecule type" value="Genomic_DNA"/>
</dbReference>
<gene>
    <name evidence="2" type="ORF">HZH68_014559</name>
</gene>
<organism evidence="2 3">
    <name type="scientific">Vespula germanica</name>
    <name type="common">German yellow jacket</name>
    <name type="synonym">Paravespula germanica</name>
    <dbReference type="NCBI Taxonomy" id="30212"/>
    <lineage>
        <taxon>Eukaryota</taxon>
        <taxon>Metazoa</taxon>
        <taxon>Ecdysozoa</taxon>
        <taxon>Arthropoda</taxon>
        <taxon>Hexapoda</taxon>
        <taxon>Insecta</taxon>
        <taxon>Pterygota</taxon>
        <taxon>Neoptera</taxon>
        <taxon>Endopterygota</taxon>
        <taxon>Hymenoptera</taxon>
        <taxon>Apocrita</taxon>
        <taxon>Aculeata</taxon>
        <taxon>Vespoidea</taxon>
        <taxon>Vespidae</taxon>
        <taxon>Vespinae</taxon>
        <taxon>Vespula</taxon>
    </lineage>
</organism>
<name>A0A834JAT4_VESGE</name>
<accession>A0A834JAT4</accession>
<reference evidence="2" key="1">
    <citation type="journal article" date="2020" name="G3 (Bethesda)">
        <title>High-Quality Assemblies for Three Invasive Social Wasps from the &lt;i&gt;Vespula&lt;/i&gt; Genus.</title>
        <authorList>
            <person name="Harrop T.W.R."/>
            <person name="Guhlin J."/>
            <person name="McLaughlin G.M."/>
            <person name="Permina E."/>
            <person name="Stockwell P."/>
            <person name="Gilligan J."/>
            <person name="Le Lec M.F."/>
            <person name="Gruber M.A.M."/>
            <person name="Quinn O."/>
            <person name="Lovegrove M."/>
            <person name="Duncan E.J."/>
            <person name="Remnant E.J."/>
            <person name="Van Eeckhoven J."/>
            <person name="Graham B."/>
            <person name="Knapp R.A."/>
            <person name="Langford K.W."/>
            <person name="Kronenberg Z."/>
            <person name="Press M.O."/>
            <person name="Eacker S.M."/>
            <person name="Wilson-Rankin E.E."/>
            <person name="Purcell J."/>
            <person name="Lester P.J."/>
            <person name="Dearden P.K."/>
        </authorList>
    </citation>
    <scope>NUCLEOTIDE SEQUENCE</scope>
    <source>
        <strain evidence="2">Linc-1</strain>
    </source>
</reference>
<evidence type="ECO:0000313" key="3">
    <source>
        <dbReference type="Proteomes" id="UP000617340"/>
    </source>
</evidence>
<evidence type="ECO:0000313" key="2">
    <source>
        <dbReference type="EMBL" id="KAF7383802.1"/>
    </source>
</evidence>
<protein>
    <submittedName>
        <fullName evidence="2">Uncharacterized protein</fullName>
    </submittedName>
</protein>
<dbReference type="Proteomes" id="UP000617340">
    <property type="component" value="Unassembled WGS sequence"/>
</dbReference>
<comment type="caution">
    <text evidence="2">The sequence shown here is derived from an EMBL/GenBank/DDBJ whole genome shotgun (WGS) entry which is preliminary data.</text>
</comment>
<keyword evidence="3" id="KW-1185">Reference proteome</keyword>
<proteinExistence type="predicted"/>
<dbReference type="AlphaFoldDB" id="A0A834JAT4"/>
<evidence type="ECO:0000256" key="1">
    <source>
        <dbReference type="SAM" id="MobiDB-lite"/>
    </source>
</evidence>
<feature type="region of interest" description="Disordered" evidence="1">
    <location>
        <begin position="22"/>
        <end position="41"/>
    </location>
</feature>
<sequence length="102" mass="11658">MLKKLLSKSGRRILRAIKKLSTRSRKLKRSQQSNGGWQSTLGPDLDAVSLSLSLPSLDAKSIDTYMTYVIENIDDCDSRCCHCCDEYEENQRNENIENEMTI</sequence>